<reference evidence="3" key="2">
    <citation type="submission" date="2015-01" db="EMBL/GenBank/DDBJ databases">
        <title>Evolutionary Origins and Diversification of the Mycorrhizal Mutualists.</title>
        <authorList>
            <consortium name="DOE Joint Genome Institute"/>
            <consortium name="Mycorrhizal Genomics Consortium"/>
            <person name="Kohler A."/>
            <person name="Kuo A."/>
            <person name="Nagy L.G."/>
            <person name="Floudas D."/>
            <person name="Copeland A."/>
            <person name="Barry K.W."/>
            <person name="Cichocki N."/>
            <person name="Veneault-Fourrey C."/>
            <person name="LaButti K."/>
            <person name="Lindquist E.A."/>
            <person name="Lipzen A."/>
            <person name="Lundell T."/>
            <person name="Morin E."/>
            <person name="Murat C."/>
            <person name="Riley R."/>
            <person name="Ohm R."/>
            <person name="Sun H."/>
            <person name="Tunlid A."/>
            <person name="Henrissat B."/>
            <person name="Grigoriev I.V."/>
            <person name="Hibbett D.S."/>
            <person name="Martin F."/>
        </authorList>
    </citation>
    <scope>NUCLEOTIDE SEQUENCE [LARGE SCALE GENOMIC DNA]</scope>
    <source>
        <strain evidence="3">Zn</strain>
    </source>
</reference>
<sequence length="160" mass="17827">VSITIEHVSLINPPSYIALSYCWGDQSETQTISIDGRKFQVTSNLEAALRQLRADGCVRLWADAICINQQDTEERSKQVLQMSYIYKRARKVVAWTGLAGSGSDGAIVLIGNLAHALAQVDISLSRDTESWSALSSFLDRPYWRRVWVIQEITVAGEVIV</sequence>
<keyword evidence="3" id="KW-1185">Reference proteome</keyword>
<accession>A0A0C3GAW4</accession>
<dbReference type="InParanoid" id="A0A0C3GAW4"/>
<dbReference type="STRING" id="913774.A0A0C3GAW4"/>
<protein>
    <recommendedName>
        <fullName evidence="1">Heterokaryon incompatibility domain-containing protein</fullName>
    </recommendedName>
</protein>
<proteinExistence type="predicted"/>
<feature type="non-terminal residue" evidence="2">
    <location>
        <position position="1"/>
    </location>
</feature>
<dbReference type="AlphaFoldDB" id="A0A0C3GAW4"/>
<dbReference type="OrthoDB" id="3553147at2759"/>
<dbReference type="Proteomes" id="UP000054321">
    <property type="component" value="Unassembled WGS sequence"/>
</dbReference>
<gene>
    <name evidence="2" type="ORF">OIDMADRAFT_74457</name>
</gene>
<name>A0A0C3GAW4_OIDMZ</name>
<dbReference type="PANTHER" id="PTHR24148">
    <property type="entry name" value="ANKYRIN REPEAT DOMAIN-CONTAINING PROTEIN 39 HOMOLOG-RELATED"/>
    <property type="match status" value="1"/>
</dbReference>
<reference evidence="2 3" key="1">
    <citation type="submission" date="2014-04" db="EMBL/GenBank/DDBJ databases">
        <authorList>
            <consortium name="DOE Joint Genome Institute"/>
            <person name="Kuo A."/>
            <person name="Martino E."/>
            <person name="Perotto S."/>
            <person name="Kohler A."/>
            <person name="Nagy L.G."/>
            <person name="Floudas D."/>
            <person name="Copeland A."/>
            <person name="Barry K.W."/>
            <person name="Cichocki N."/>
            <person name="Veneault-Fourrey C."/>
            <person name="LaButti K."/>
            <person name="Lindquist E.A."/>
            <person name="Lipzen A."/>
            <person name="Lundell T."/>
            <person name="Morin E."/>
            <person name="Murat C."/>
            <person name="Sun H."/>
            <person name="Tunlid A."/>
            <person name="Henrissat B."/>
            <person name="Grigoriev I.V."/>
            <person name="Hibbett D.S."/>
            <person name="Martin F."/>
            <person name="Nordberg H.P."/>
            <person name="Cantor M.N."/>
            <person name="Hua S.X."/>
        </authorList>
    </citation>
    <scope>NUCLEOTIDE SEQUENCE [LARGE SCALE GENOMIC DNA]</scope>
    <source>
        <strain evidence="2 3">Zn</strain>
    </source>
</reference>
<dbReference type="HOGENOM" id="CLU_004184_6_0_1"/>
<feature type="domain" description="Heterokaryon incompatibility" evidence="1">
    <location>
        <begin position="16"/>
        <end position="151"/>
    </location>
</feature>
<dbReference type="InterPro" id="IPR010730">
    <property type="entry name" value="HET"/>
</dbReference>
<evidence type="ECO:0000313" key="3">
    <source>
        <dbReference type="Proteomes" id="UP000054321"/>
    </source>
</evidence>
<dbReference type="PANTHER" id="PTHR24148:SF73">
    <property type="entry name" value="HET DOMAIN PROTEIN (AFU_ORTHOLOGUE AFUA_8G01020)"/>
    <property type="match status" value="1"/>
</dbReference>
<evidence type="ECO:0000259" key="1">
    <source>
        <dbReference type="Pfam" id="PF06985"/>
    </source>
</evidence>
<dbReference type="EMBL" id="KN832896">
    <property type="protein sequence ID" value="KIM93325.1"/>
    <property type="molecule type" value="Genomic_DNA"/>
</dbReference>
<feature type="non-terminal residue" evidence="2">
    <location>
        <position position="160"/>
    </location>
</feature>
<dbReference type="Pfam" id="PF06985">
    <property type="entry name" value="HET"/>
    <property type="match status" value="1"/>
</dbReference>
<organism evidence="2 3">
    <name type="scientific">Oidiodendron maius (strain Zn)</name>
    <dbReference type="NCBI Taxonomy" id="913774"/>
    <lineage>
        <taxon>Eukaryota</taxon>
        <taxon>Fungi</taxon>
        <taxon>Dikarya</taxon>
        <taxon>Ascomycota</taxon>
        <taxon>Pezizomycotina</taxon>
        <taxon>Leotiomycetes</taxon>
        <taxon>Leotiomycetes incertae sedis</taxon>
        <taxon>Myxotrichaceae</taxon>
        <taxon>Oidiodendron</taxon>
    </lineage>
</organism>
<evidence type="ECO:0000313" key="2">
    <source>
        <dbReference type="EMBL" id="KIM93325.1"/>
    </source>
</evidence>
<dbReference type="InterPro" id="IPR052895">
    <property type="entry name" value="HetReg/Transcr_Mod"/>
</dbReference>